<dbReference type="SUPFAM" id="SSF51445">
    <property type="entry name" value="(Trans)glycosidases"/>
    <property type="match status" value="1"/>
</dbReference>
<dbReference type="EMBL" id="LT629757">
    <property type="protein sequence ID" value="SDT16666.1"/>
    <property type="molecule type" value="Genomic_DNA"/>
</dbReference>
<sequence length="747" mass="83086">MTPGQWSATGESVAVWPGHNWPLGATWSEESTNFAVHAPEATAVWLCLFDDAHEGTAAATASDPPGDGPGDVETRHRLTEASLGIWHGALPGIRPGQRYGFRAEGPWAPEQGLRFNPAKLLLDPYARAVSGGYTTHPAVFGHEVRDDLRPVPGPHRPDGRDSAAYVGKSVVVRDDDFDWSGDRPIRARWRDTAIYELHVKGFTALHDRIPEELRGTYAGLGHHVVTDYLGDLGVTAVELLPVHQFAHEPHLHPLGLTNYWGYNSIGFFAPHAAYSASGDRGQQVAEFKQMVKNFHSRGIEVILDVVYNHTAEAGADGPTLCFRGLDDLGAYRRVSPRPEDNREPDTYWDVTGCGNTVNTDNPAMLRLVLDSLRYWVTEMHVDGFRFDLMSALTRTGHQVDTSCALLTCIAQDPVLRHVKLIAEPWDVSMDGYRVGEFPPPFTEWNDQYRDTMRDFWRSSTDGVRSVATRLAGSSDLYLDDGRSPYASINFVTAHDGFTLRDLVSYDRKHNEANGELNRDGSDDNRSWNCGVEGETDDPDVVALRHRQAANIMATLCLSAGVPMITAGDERGRTQGGSNNPYCQDNETSWVDWRADDAWLDLFDVTRTALRLRREHPALRQRHWFEGRPTIRGGPKDLAWIHPQGREMTADDWLDPLLHSFGMFVSGDPLRSPGPRGEQQRDTSFMIWLNASPQDCEVVLPVQDWVKSGCVVISTDPQHPVGTRVAAGETMLVAARSLVLLQQDDPRP</sequence>
<dbReference type="InterPro" id="IPR014756">
    <property type="entry name" value="Ig_E-set"/>
</dbReference>
<dbReference type="AlphaFoldDB" id="A0A1H1Y6L2"/>
<dbReference type="SUPFAM" id="SSF81296">
    <property type="entry name" value="E set domains"/>
    <property type="match status" value="1"/>
</dbReference>
<dbReference type="InterPro" id="IPR013780">
    <property type="entry name" value="Glyco_hydro_b"/>
</dbReference>
<reference evidence="7" key="1">
    <citation type="submission" date="2016-10" db="EMBL/GenBank/DDBJ databases">
        <authorList>
            <person name="Varghese N."/>
            <person name="Submissions S."/>
        </authorList>
    </citation>
    <scope>NUCLEOTIDE SEQUENCE [LARGE SCALE GENOMIC DNA]</scope>
    <source>
        <strain evidence="7">DSM 22127</strain>
    </source>
</reference>
<dbReference type="Pfam" id="PF00128">
    <property type="entry name" value="Alpha-amylase"/>
    <property type="match status" value="1"/>
</dbReference>
<dbReference type="InterPro" id="IPR004193">
    <property type="entry name" value="Glyco_hydro_13_N"/>
</dbReference>
<feature type="compositionally biased region" description="Basic and acidic residues" evidence="4">
    <location>
        <begin position="512"/>
        <end position="525"/>
    </location>
</feature>
<dbReference type="OrthoDB" id="3236218at2"/>
<proteinExistence type="inferred from homology"/>
<dbReference type="PANTHER" id="PTHR43002">
    <property type="entry name" value="GLYCOGEN DEBRANCHING ENZYME"/>
    <property type="match status" value="1"/>
</dbReference>
<evidence type="ECO:0000256" key="4">
    <source>
        <dbReference type="SAM" id="MobiDB-lite"/>
    </source>
</evidence>
<dbReference type="RefSeq" id="WP_091732834.1">
    <property type="nucleotide sequence ID" value="NZ_LT629757.1"/>
</dbReference>
<dbReference type="NCBIfam" id="TIGR02100">
    <property type="entry name" value="glgX_debranch"/>
    <property type="match status" value="1"/>
</dbReference>
<dbReference type="InterPro" id="IPR013783">
    <property type="entry name" value="Ig-like_fold"/>
</dbReference>
<dbReference type="Gene3D" id="2.60.40.1180">
    <property type="entry name" value="Golgi alpha-mannosidase II"/>
    <property type="match status" value="1"/>
</dbReference>
<dbReference type="GO" id="GO:0004135">
    <property type="term" value="F:amylo-alpha-1,6-glucosidase activity"/>
    <property type="evidence" value="ECO:0007669"/>
    <property type="project" value="InterPro"/>
</dbReference>
<feature type="domain" description="Glycosyl hydrolase family 13 catalytic" evidence="5">
    <location>
        <begin position="196"/>
        <end position="612"/>
    </location>
</feature>
<dbReference type="SUPFAM" id="SSF51011">
    <property type="entry name" value="Glycosyl hydrolase domain"/>
    <property type="match status" value="1"/>
</dbReference>
<dbReference type="STRING" id="642780.SAMN04488570_3720"/>
<evidence type="ECO:0000256" key="3">
    <source>
        <dbReference type="ARBA" id="ARBA00023295"/>
    </source>
</evidence>
<evidence type="ECO:0000256" key="1">
    <source>
        <dbReference type="ARBA" id="ARBA00008061"/>
    </source>
</evidence>
<dbReference type="CDD" id="cd11326">
    <property type="entry name" value="AmyAc_Glg_debranch"/>
    <property type="match status" value="1"/>
</dbReference>
<dbReference type="InterPro" id="IPR044505">
    <property type="entry name" value="GlgX_Isoamylase_N_E_set"/>
</dbReference>
<dbReference type="Pfam" id="PF02922">
    <property type="entry name" value="CBM_48"/>
    <property type="match status" value="2"/>
</dbReference>
<name>A0A1H1Y6L2_9ACTN</name>
<gene>
    <name evidence="6" type="ORF">SAMN04488570_3720</name>
</gene>
<feature type="region of interest" description="Disordered" evidence="4">
    <location>
        <begin position="512"/>
        <end position="532"/>
    </location>
</feature>
<accession>A0A1H1Y6L2</accession>
<evidence type="ECO:0000259" key="5">
    <source>
        <dbReference type="SMART" id="SM00642"/>
    </source>
</evidence>
<evidence type="ECO:0000256" key="2">
    <source>
        <dbReference type="ARBA" id="ARBA00022801"/>
    </source>
</evidence>
<keyword evidence="7" id="KW-1185">Reference proteome</keyword>
<dbReference type="Gene3D" id="3.20.20.80">
    <property type="entry name" value="Glycosidases"/>
    <property type="match status" value="1"/>
</dbReference>
<comment type="similarity">
    <text evidence="1">Belongs to the glycosyl hydrolase 13 family.</text>
</comment>
<evidence type="ECO:0000313" key="6">
    <source>
        <dbReference type="EMBL" id="SDT16666.1"/>
    </source>
</evidence>
<organism evidence="6 7">
    <name type="scientific">Nocardioides scoriae</name>
    <dbReference type="NCBI Taxonomy" id="642780"/>
    <lineage>
        <taxon>Bacteria</taxon>
        <taxon>Bacillati</taxon>
        <taxon>Actinomycetota</taxon>
        <taxon>Actinomycetes</taxon>
        <taxon>Propionibacteriales</taxon>
        <taxon>Nocardioidaceae</taxon>
        <taxon>Nocardioides</taxon>
    </lineage>
</organism>
<dbReference type="Gene3D" id="2.60.40.10">
    <property type="entry name" value="Immunoglobulins"/>
    <property type="match status" value="1"/>
</dbReference>
<dbReference type="Proteomes" id="UP000198859">
    <property type="component" value="Chromosome I"/>
</dbReference>
<keyword evidence="3" id="KW-0326">Glycosidase</keyword>
<dbReference type="CDD" id="cd02856">
    <property type="entry name" value="E_set_GDE_Isoamylase_N"/>
    <property type="match status" value="1"/>
</dbReference>
<dbReference type="InterPro" id="IPR006047">
    <property type="entry name" value="GH13_cat_dom"/>
</dbReference>
<dbReference type="GO" id="GO:0005980">
    <property type="term" value="P:glycogen catabolic process"/>
    <property type="evidence" value="ECO:0007669"/>
    <property type="project" value="InterPro"/>
</dbReference>
<dbReference type="SMART" id="SM00642">
    <property type="entry name" value="Aamy"/>
    <property type="match status" value="1"/>
</dbReference>
<keyword evidence="2" id="KW-0378">Hydrolase</keyword>
<dbReference type="InterPro" id="IPR011837">
    <property type="entry name" value="Glycogen_debranch_GlgX"/>
</dbReference>
<dbReference type="InterPro" id="IPR017853">
    <property type="entry name" value="GH"/>
</dbReference>
<evidence type="ECO:0000313" key="7">
    <source>
        <dbReference type="Proteomes" id="UP000198859"/>
    </source>
</evidence>
<protein>
    <submittedName>
        <fullName evidence="6">Glycogen operon protein</fullName>
    </submittedName>
</protein>